<keyword evidence="2 3" id="KW-0802">TPR repeat</keyword>
<dbReference type="SUPFAM" id="SSF81901">
    <property type="entry name" value="HCP-like"/>
    <property type="match status" value="1"/>
</dbReference>
<gene>
    <name evidence="5" type="primary">rpoA_3</name>
    <name evidence="5" type="ORF">Mal64_39250</name>
</gene>
<dbReference type="PANTHER" id="PTHR44943">
    <property type="entry name" value="CELLULOSE SYNTHASE OPERON PROTEIN C"/>
    <property type="match status" value="1"/>
</dbReference>
<protein>
    <submittedName>
        <fullName evidence="5">DNA-directed RNA polymerase subunit alpha</fullName>
        <ecNumber evidence="5">2.7.7.6</ecNumber>
    </submittedName>
</protein>
<accession>A0A5C5ZFM9</accession>
<dbReference type="GO" id="GO:0003899">
    <property type="term" value="F:DNA-directed RNA polymerase activity"/>
    <property type="evidence" value="ECO:0007669"/>
    <property type="project" value="UniProtKB-EC"/>
</dbReference>
<dbReference type="SMART" id="SM00028">
    <property type="entry name" value="TPR"/>
    <property type="match status" value="3"/>
</dbReference>
<dbReference type="InterPro" id="IPR011260">
    <property type="entry name" value="RNAP_asu_C"/>
</dbReference>
<name>A0A5C5ZFM9_9BACT</name>
<dbReference type="Proteomes" id="UP000315440">
    <property type="component" value="Unassembled WGS sequence"/>
</dbReference>
<sequence>MSTLATTPTATEFDVKQLIVSTAAFGPREIDEITAAIAANYSKYRELREAIEELELQESRTPATSAKLGVCLHLVGRYSEAIEVLSHADGGALTHFYLGRANLSLDKYEEALTAYESAERAGYDKGIVALAKAEAKRYMGDAEGSLAILDNLSGAVEQTADYLYQRSATVQAMGGNQSEVVALLERAVGADDKHSGALFGLALQNDRSGNDSYARELYEQAAQQFPTHIGTLLNLGVLYEDMEQYERAKGCYQRILDAHPSHWRARLYFKDADASRDMFYDEEARRQQDRLSQVLSIPVTDFELSVRSRNCLQKMGVMTLGDLTETTEQELLASKNFGETSLVEIREMLHSKGLDLGQFANQRREEEPAYDPDSMSPDERALLDRPISDLSLSVRARKCMVRLGLTTVGELVRRTGDDLLECKNFGVTSLNEVREKLTANGLKLRGD</sequence>
<comment type="caution">
    <text evidence="5">The sequence shown here is derived from an EMBL/GenBank/DDBJ whole genome shotgun (WGS) entry which is preliminary data.</text>
</comment>
<reference evidence="5 6" key="1">
    <citation type="submission" date="2019-02" db="EMBL/GenBank/DDBJ databases">
        <title>Deep-cultivation of Planctomycetes and their phenomic and genomic characterization uncovers novel biology.</title>
        <authorList>
            <person name="Wiegand S."/>
            <person name="Jogler M."/>
            <person name="Boedeker C."/>
            <person name="Pinto D."/>
            <person name="Vollmers J."/>
            <person name="Rivas-Marin E."/>
            <person name="Kohn T."/>
            <person name="Peeters S.H."/>
            <person name="Heuer A."/>
            <person name="Rast P."/>
            <person name="Oberbeckmann S."/>
            <person name="Bunk B."/>
            <person name="Jeske O."/>
            <person name="Meyerdierks A."/>
            <person name="Storesund J.E."/>
            <person name="Kallscheuer N."/>
            <person name="Luecker S."/>
            <person name="Lage O.M."/>
            <person name="Pohl T."/>
            <person name="Merkel B.J."/>
            <person name="Hornburger P."/>
            <person name="Mueller R.-W."/>
            <person name="Bruemmer F."/>
            <person name="Labrenz M."/>
            <person name="Spormann A.M."/>
            <person name="Op Den Camp H."/>
            <person name="Overmann J."/>
            <person name="Amann R."/>
            <person name="Jetten M.S.M."/>
            <person name="Mascher T."/>
            <person name="Medema M.H."/>
            <person name="Devos D.P."/>
            <person name="Kaster A.-K."/>
            <person name="Ovreas L."/>
            <person name="Rohde M."/>
            <person name="Galperin M.Y."/>
            <person name="Jogler C."/>
        </authorList>
    </citation>
    <scope>NUCLEOTIDE SEQUENCE [LARGE SCALE GENOMIC DNA]</scope>
    <source>
        <strain evidence="5 6">Mal64</strain>
    </source>
</reference>
<keyword evidence="6" id="KW-1185">Reference proteome</keyword>
<evidence type="ECO:0000256" key="1">
    <source>
        <dbReference type="ARBA" id="ARBA00022737"/>
    </source>
</evidence>
<feature type="repeat" description="TPR" evidence="3">
    <location>
        <begin position="229"/>
        <end position="262"/>
    </location>
</feature>
<dbReference type="InterPro" id="IPR011990">
    <property type="entry name" value="TPR-like_helical_dom_sf"/>
</dbReference>
<dbReference type="Gene3D" id="1.25.40.10">
    <property type="entry name" value="Tetratricopeptide repeat domain"/>
    <property type="match status" value="2"/>
</dbReference>
<evidence type="ECO:0000259" key="4">
    <source>
        <dbReference type="Pfam" id="PF03118"/>
    </source>
</evidence>
<dbReference type="EC" id="2.7.7.6" evidence="5"/>
<dbReference type="Gene3D" id="1.10.150.20">
    <property type="entry name" value="5' to 3' exonuclease, C-terminal subdomain"/>
    <property type="match status" value="2"/>
</dbReference>
<keyword evidence="1" id="KW-0677">Repeat</keyword>
<keyword evidence="5" id="KW-0548">Nucleotidyltransferase</keyword>
<evidence type="ECO:0000256" key="3">
    <source>
        <dbReference type="PROSITE-ProRule" id="PRU00339"/>
    </source>
</evidence>
<keyword evidence="5" id="KW-0804">Transcription</keyword>
<dbReference type="InterPro" id="IPR051685">
    <property type="entry name" value="Ycf3/AcsC/BcsC/TPR_MFPF"/>
</dbReference>
<dbReference type="SUPFAM" id="SSF47789">
    <property type="entry name" value="C-terminal domain of RNA polymerase alpha subunit"/>
    <property type="match status" value="2"/>
</dbReference>
<dbReference type="EMBL" id="SJPQ01000006">
    <property type="protein sequence ID" value="TWT86184.1"/>
    <property type="molecule type" value="Genomic_DNA"/>
</dbReference>
<evidence type="ECO:0000313" key="5">
    <source>
        <dbReference type="EMBL" id="TWT86184.1"/>
    </source>
</evidence>
<keyword evidence="5" id="KW-0240">DNA-directed RNA polymerase</keyword>
<dbReference type="GO" id="GO:0000428">
    <property type="term" value="C:DNA-directed RNA polymerase complex"/>
    <property type="evidence" value="ECO:0007669"/>
    <property type="project" value="UniProtKB-KW"/>
</dbReference>
<organism evidence="5 6">
    <name type="scientific">Pseudobythopirellula maris</name>
    <dbReference type="NCBI Taxonomy" id="2527991"/>
    <lineage>
        <taxon>Bacteria</taxon>
        <taxon>Pseudomonadati</taxon>
        <taxon>Planctomycetota</taxon>
        <taxon>Planctomycetia</taxon>
        <taxon>Pirellulales</taxon>
        <taxon>Lacipirellulaceae</taxon>
        <taxon>Pseudobythopirellula</taxon>
    </lineage>
</organism>
<keyword evidence="5" id="KW-0808">Transferase</keyword>
<dbReference type="AlphaFoldDB" id="A0A5C5ZFM9"/>
<dbReference type="GO" id="GO:0006351">
    <property type="term" value="P:DNA-templated transcription"/>
    <property type="evidence" value="ECO:0007669"/>
    <property type="project" value="InterPro"/>
</dbReference>
<dbReference type="Pfam" id="PF03118">
    <property type="entry name" value="RNA_pol_A_CTD"/>
    <property type="match status" value="2"/>
</dbReference>
<dbReference type="PANTHER" id="PTHR44943:SF4">
    <property type="entry name" value="TPR REPEAT-CONTAINING PROTEIN MJ0798"/>
    <property type="match status" value="1"/>
</dbReference>
<dbReference type="PROSITE" id="PS50005">
    <property type="entry name" value="TPR"/>
    <property type="match status" value="1"/>
</dbReference>
<dbReference type="InterPro" id="IPR019734">
    <property type="entry name" value="TPR_rpt"/>
</dbReference>
<dbReference type="OrthoDB" id="228958at2"/>
<dbReference type="Pfam" id="PF14559">
    <property type="entry name" value="TPR_19"/>
    <property type="match status" value="1"/>
</dbReference>
<proteinExistence type="predicted"/>
<dbReference type="GO" id="GO:0003677">
    <property type="term" value="F:DNA binding"/>
    <property type="evidence" value="ECO:0007669"/>
    <property type="project" value="InterPro"/>
</dbReference>
<evidence type="ECO:0000256" key="2">
    <source>
        <dbReference type="ARBA" id="ARBA00022803"/>
    </source>
</evidence>
<dbReference type="RefSeq" id="WP_146403494.1">
    <property type="nucleotide sequence ID" value="NZ_SJPQ01000006.1"/>
</dbReference>
<feature type="domain" description="RNA polymerase alpha subunit C-terminal" evidence="4">
    <location>
        <begin position="288"/>
        <end position="350"/>
    </location>
</feature>
<evidence type="ECO:0000313" key="6">
    <source>
        <dbReference type="Proteomes" id="UP000315440"/>
    </source>
</evidence>
<feature type="domain" description="RNA polymerase alpha subunit C-terminal" evidence="4">
    <location>
        <begin position="376"/>
        <end position="438"/>
    </location>
</feature>